<evidence type="ECO:0000313" key="10">
    <source>
        <dbReference type="EMBL" id="QIK37541.1"/>
    </source>
</evidence>
<dbReference type="GO" id="GO:0046872">
    <property type="term" value="F:metal ion binding"/>
    <property type="evidence" value="ECO:0007669"/>
    <property type="project" value="UniProtKB-KW"/>
</dbReference>
<sequence length="433" mass="47737">MAPSTVKRVRFECLGCRLNEAEVESWARGLQGAGLEVVGAGPADVVVINTCAVTAEAERQSRALVRRLQRQVPGARLVVSGCAVSLAGQPGIALSASDLVVPNRDKERLIEQVIALLGIFSKPRPIDPAQVLLTRGRQRAFIKVQDGCRHRCTFCLTCWIRGPERSRPLEAILAEVHALERAGIQEIVLTGVHLGGYGRGQGIDLAHLIERLLAETAIPRIRLGSLEPWSLPPGLWSLFADPRLMPHLHLPLQSGSDRVLKWMGRRYRQADYVRLVERARAAIPDLNLTTDLIAGFPGEGEEDWQETLALAEALRFGHIHAFGYSPRSGTPAARFPDQVDVQTRRARVQRLESIVRRSRLAVMRDQLGKRMVLLCEHPSPQSNQRIRLGYTPNYLPVALQVPTLPAPGTLIEVRIAGIDEQADCLLAEPVLSV</sequence>
<dbReference type="InterPro" id="IPR005839">
    <property type="entry name" value="Methylthiotransferase"/>
</dbReference>
<keyword evidence="6" id="KW-0408">Iron</keyword>
<evidence type="ECO:0000256" key="3">
    <source>
        <dbReference type="ARBA" id="ARBA00022679"/>
    </source>
</evidence>
<dbReference type="AlphaFoldDB" id="A0A6G7VBZ6"/>
<feature type="domain" description="Radical SAM core" evidence="9">
    <location>
        <begin position="134"/>
        <end position="361"/>
    </location>
</feature>
<dbReference type="GO" id="GO:0035597">
    <property type="term" value="F:tRNA-2-methylthio-N(6)-dimethylallyladenosine(37) synthase activity"/>
    <property type="evidence" value="ECO:0007669"/>
    <property type="project" value="TreeGrafter"/>
</dbReference>
<feature type="domain" description="MTTase N-terminal" evidence="8">
    <location>
        <begin position="7"/>
        <end position="118"/>
    </location>
</feature>
<dbReference type="EMBL" id="CP048029">
    <property type="protein sequence ID" value="QIK37541.1"/>
    <property type="molecule type" value="Genomic_DNA"/>
</dbReference>
<dbReference type="SFLD" id="SFLDG01082">
    <property type="entry name" value="B12-binding_domain_containing"/>
    <property type="match status" value="1"/>
</dbReference>
<evidence type="ECO:0000256" key="2">
    <source>
        <dbReference type="ARBA" id="ARBA00022485"/>
    </source>
</evidence>
<dbReference type="Gene3D" id="3.40.50.12160">
    <property type="entry name" value="Methylthiotransferase, N-terminal domain"/>
    <property type="match status" value="1"/>
</dbReference>
<keyword evidence="3 10" id="KW-0808">Transferase</keyword>
<keyword evidence="2" id="KW-0004">4Fe-4S</keyword>
<dbReference type="PROSITE" id="PS51918">
    <property type="entry name" value="RADICAL_SAM"/>
    <property type="match status" value="1"/>
</dbReference>
<dbReference type="CDD" id="cd01335">
    <property type="entry name" value="Radical_SAM"/>
    <property type="match status" value="1"/>
</dbReference>
<keyword evidence="11" id="KW-1185">Reference proteome</keyword>
<dbReference type="InterPro" id="IPR006467">
    <property type="entry name" value="MiaB-like_bact"/>
</dbReference>
<dbReference type="Pfam" id="PF00919">
    <property type="entry name" value="UPF0004"/>
    <property type="match status" value="1"/>
</dbReference>
<dbReference type="InterPro" id="IPR058240">
    <property type="entry name" value="rSAM_sf"/>
</dbReference>
<reference evidence="11" key="1">
    <citation type="submission" date="2020-01" db="EMBL/GenBank/DDBJ databases">
        <title>Caldichromatium gen. nov., sp. nov., a thermophilic purple sulfur bacterium member of the family Chromatiaceae isolated from Nakabusa hot spring, Japan.</title>
        <authorList>
            <person name="Saini M.K."/>
            <person name="Hanada S."/>
            <person name="Tank M."/>
        </authorList>
    </citation>
    <scope>NUCLEOTIDE SEQUENCE [LARGE SCALE GENOMIC DNA]</scope>
    <source>
        <strain evidence="11">No.7</strain>
    </source>
</reference>
<dbReference type="GO" id="GO:0051539">
    <property type="term" value="F:4 iron, 4 sulfur cluster binding"/>
    <property type="evidence" value="ECO:0007669"/>
    <property type="project" value="UniProtKB-KW"/>
</dbReference>
<dbReference type="InterPro" id="IPR023404">
    <property type="entry name" value="rSAM_horseshoe"/>
</dbReference>
<dbReference type="PANTHER" id="PTHR43020:SF2">
    <property type="entry name" value="MITOCHONDRIAL TRNA METHYLTHIOTRANSFERASE CDK5RAP1"/>
    <property type="match status" value="1"/>
</dbReference>
<dbReference type="Proteomes" id="UP000502699">
    <property type="component" value="Chromosome"/>
</dbReference>
<dbReference type="KEGG" id="cjap:GWK36_05600"/>
<dbReference type="RefSeq" id="WP_166270307.1">
    <property type="nucleotide sequence ID" value="NZ_CP048029.1"/>
</dbReference>
<dbReference type="InterPro" id="IPR006638">
    <property type="entry name" value="Elp3/MiaA/NifB-like_rSAM"/>
</dbReference>
<dbReference type="SFLD" id="SFLDS00029">
    <property type="entry name" value="Radical_SAM"/>
    <property type="match status" value="1"/>
</dbReference>
<dbReference type="Pfam" id="PF04055">
    <property type="entry name" value="Radical_SAM"/>
    <property type="match status" value="1"/>
</dbReference>
<dbReference type="Gene3D" id="3.80.30.20">
    <property type="entry name" value="tm_1862 like domain"/>
    <property type="match status" value="1"/>
</dbReference>
<dbReference type="NCBIfam" id="TIGR01579">
    <property type="entry name" value="MiaB-like-C"/>
    <property type="match status" value="1"/>
</dbReference>
<protein>
    <submittedName>
        <fullName evidence="10">tRNA (N(6)-L-threonylcarbamoyladenosine(37)-C(2))-methylthiotransferase MtaB</fullName>
    </submittedName>
</protein>
<evidence type="ECO:0000256" key="6">
    <source>
        <dbReference type="ARBA" id="ARBA00023004"/>
    </source>
</evidence>
<dbReference type="InterPro" id="IPR007197">
    <property type="entry name" value="rSAM"/>
</dbReference>
<evidence type="ECO:0000259" key="9">
    <source>
        <dbReference type="PROSITE" id="PS51918"/>
    </source>
</evidence>
<dbReference type="SMART" id="SM00729">
    <property type="entry name" value="Elp3"/>
    <property type="match status" value="1"/>
</dbReference>
<evidence type="ECO:0000313" key="11">
    <source>
        <dbReference type="Proteomes" id="UP000502699"/>
    </source>
</evidence>
<dbReference type="PROSITE" id="PS01278">
    <property type="entry name" value="MTTASE_RADICAL"/>
    <property type="match status" value="1"/>
</dbReference>
<proteinExistence type="predicted"/>
<gene>
    <name evidence="10" type="primary">mtaB</name>
    <name evidence="10" type="ORF">GWK36_05600</name>
</gene>
<evidence type="ECO:0000256" key="7">
    <source>
        <dbReference type="ARBA" id="ARBA00023014"/>
    </source>
</evidence>
<evidence type="ECO:0000256" key="1">
    <source>
        <dbReference type="ARBA" id="ARBA00001966"/>
    </source>
</evidence>
<keyword evidence="5" id="KW-0479">Metal-binding</keyword>
<name>A0A6G7VBZ6_9GAMM</name>
<keyword evidence="7" id="KW-0411">Iron-sulfur</keyword>
<dbReference type="InterPro" id="IPR038135">
    <property type="entry name" value="Methylthiotransferase_N_sf"/>
</dbReference>
<evidence type="ECO:0000256" key="5">
    <source>
        <dbReference type="ARBA" id="ARBA00022723"/>
    </source>
</evidence>
<accession>A0A6G7VBZ6</accession>
<dbReference type="GO" id="GO:0005829">
    <property type="term" value="C:cytosol"/>
    <property type="evidence" value="ECO:0007669"/>
    <property type="project" value="TreeGrafter"/>
</dbReference>
<dbReference type="SFLD" id="SFLDG01061">
    <property type="entry name" value="methylthiotransferase"/>
    <property type="match status" value="1"/>
</dbReference>
<dbReference type="InterPro" id="IPR013848">
    <property type="entry name" value="Methylthiotransferase_N"/>
</dbReference>
<dbReference type="InterPro" id="IPR020612">
    <property type="entry name" value="Methylthiotransferase_CS"/>
</dbReference>
<dbReference type="PROSITE" id="PS51449">
    <property type="entry name" value="MTTASE_N"/>
    <property type="match status" value="1"/>
</dbReference>
<organism evidence="10 11">
    <name type="scientific">Caldichromatium japonicum</name>
    <dbReference type="NCBI Taxonomy" id="2699430"/>
    <lineage>
        <taxon>Bacteria</taxon>
        <taxon>Pseudomonadati</taxon>
        <taxon>Pseudomonadota</taxon>
        <taxon>Gammaproteobacteria</taxon>
        <taxon>Chromatiales</taxon>
        <taxon>Chromatiaceae</taxon>
        <taxon>Caldichromatium</taxon>
    </lineage>
</organism>
<dbReference type="PANTHER" id="PTHR43020">
    <property type="entry name" value="CDK5 REGULATORY SUBUNIT-ASSOCIATED PROTEIN 1"/>
    <property type="match status" value="1"/>
</dbReference>
<keyword evidence="4" id="KW-0949">S-adenosyl-L-methionine</keyword>
<comment type="cofactor">
    <cofactor evidence="1">
        <name>[4Fe-4S] cluster</name>
        <dbReference type="ChEBI" id="CHEBI:49883"/>
    </cofactor>
</comment>
<evidence type="ECO:0000259" key="8">
    <source>
        <dbReference type="PROSITE" id="PS51449"/>
    </source>
</evidence>
<evidence type="ECO:0000256" key="4">
    <source>
        <dbReference type="ARBA" id="ARBA00022691"/>
    </source>
</evidence>
<dbReference type="SUPFAM" id="SSF102114">
    <property type="entry name" value="Radical SAM enzymes"/>
    <property type="match status" value="1"/>
</dbReference>
<dbReference type="NCBIfam" id="TIGR00089">
    <property type="entry name" value="MiaB/RimO family radical SAM methylthiotransferase"/>
    <property type="match status" value="1"/>
</dbReference>